<comment type="caution">
    <text evidence="2">The sequence shown here is derived from an EMBL/GenBank/DDBJ whole genome shotgun (WGS) entry which is preliminary data.</text>
</comment>
<proteinExistence type="predicted"/>
<dbReference type="Proteomes" id="UP000003327">
    <property type="component" value="Unassembled WGS sequence"/>
</dbReference>
<gene>
    <name evidence="2" type="ORF">HMPREF0973_01408</name>
</gene>
<evidence type="ECO:0000313" key="3">
    <source>
        <dbReference type="Proteomes" id="UP000003327"/>
    </source>
</evidence>
<organism evidence="2 3">
    <name type="scientific">Prevotella veroralis F0319</name>
    <dbReference type="NCBI Taxonomy" id="649761"/>
    <lineage>
        <taxon>Bacteria</taxon>
        <taxon>Pseudomonadati</taxon>
        <taxon>Bacteroidota</taxon>
        <taxon>Bacteroidia</taxon>
        <taxon>Bacteroidales</taxon>
        <taxon>Prevotellaceae</taxon>
        <taxon>Prevotella</taxon>
    </lineage>
</organism>
<name>C9MP70_9BACT</name>
<evidence type="ECO:0000313" key="2">
    <source>
        <dbReference type="EMBL" id="EEX18873.1"/>
    </source>
</evidence>
<dbReference type="NCBIfam" id="NF005486">
    <property type="entry name" value="PRK07093.1"/>
    <property type="match status" value="1"/>
</dbReference>
<accession>C9MP70</accession>
<dbReference type="PANTHER" id="PTHR11236">
    <property type="entry name" value="AMINOBENZOATE/ANTHRANILATE SYNTHASE"/>
    <property type="match status" value="1"/>
</dbReference>
<dbReference type="SUPFAM" id="SSF56322">
    <property type="entry name" value="ADC synthase"/>
    <property type="match status" value="1"/>
</dbReference>
<dbReference type="Pfam" id="PF00425">
    <property type="entry name" value="Chorismate_bind"/>
    <property type="match status" value="1"/>
</dbReference>
<dbReference type="InterPro" id="IPR019999">
    <property type="entry name" value="Anth_synth_I-like"/>
</dbReference>
<reference evidence="2 3" key="1">
    <citation type="submission" date="2009-09" db="EMBL/GenBank/DDBJ databases">
        <authorList>
            <person name="Weinstock G."/>
            <person name="Sodergren E."/>
            <person name="Clifton S."/>
            <person name="Fulton L."/>
            <person name="Fulton B."/>
            <person name="Courtney L."/>
            <person name="Fronick C."/>
            <person name="Harrison M."/>
            <person name="Strong C."/>
            <person name="Farmer C."/>
            <person name="Delahaunty K."/>
            <person name="Markovic C."/>
            <person name="Hall O."/>
            <person name="Minx P."/>
            <person name="Tomlinson C."/>
            <person name="Mitreva M."/>
            <person name="Nelson J."/>
            <person name="Hou S."/>
            <person name="Wollam A."/>
            <person name="Pepin K.H."/>
            <person name="Johnson M."/>
            <person name="Bhonagiri V."/>
            <person name="Nash W.E."/>
            <person name="Warren W."/>
            <person name="Chinwalla A."/>
            <person name="Mardis E.R."/>
            <person name="Wilson R.K."/>
        </authorList>
    </citation>
    <scope>NUCLEOTIDE SEQUENCE [LARGE SCALE GENOMIC DNA]</scope>
    <source>
        <strain evidence="2 3">F0319</strain>
    </source>
</reference>
<dbReference type="EMBL" id="ACVA01000031">
    <property type="protein sequence ID" value="EEX18873.1"/>
    <property type="molecule type" value="Genomic_DNA"/>
</dbReference>
<dbReference type="InterPro" id="IPR015890">
    <property type="entry name" value="Chorismate_C"/>
</dbReference>
<dbReference type="AlphaFoldDB" id="C9MP70"/>
<dbReference type="GO" id="GO:0046820">
    <property type="term" value="F:4-amino-4-deoxychorismate synthase activity"/>
    <property type="evidence" value="ECO:0007669"/>
    <property type="project" value="TreeGrafter"/>
</dbReference>
<sequence length="343" mass="39346">MIQVQKQYGTIKQNMRLYNREDAIQHMNRLAKENKDFVFIINYEANGAYVAETSDIDPTELLCSFPSFDNVPSNESCNNEEVEWQIQPLTRDEYEPRINLIKHYEQQGDSYLANLTCKIPIQTNLSLHDIFLRSKALYRCWMKGKFVCFSPEIFVRINEKGVISSYPMKGTIAATVPHASKTLLDNRKEAAEHATIVDLIRNDLSMIASKVSVSRYRYIDRLATNKGQILQTSSEITGQLPNDYRERIGSLLFRLLPAGSITGAPKRRTMEIIHEAEDYERDFYTGVMGCYSNGSLDSAVMIRFIDEDEQGHYYYKAGGGITAQSNNDDEYNEVIEKVYVPIY</sequence>
<evidence type="ECO:0000259" key="1">
    <source>
        <dbReference type="Pfam" id="PF00425"/>
    </source>
</evidence>
<dbReference type="GO" id="GO:0000162">
    <property type="term" value="P:L-tryptophan biosynthetic process"/>
    <property type="evidence" value="ECO:0007669"/>
    <property type="project" value="TreeGrafter"/>
</dbReference>
<dbReference type="PANTHER" id="PTHR11236:SF50">
    <property type="entry name" value="AMINODEOXYCHORISMATE SYNTHASE COMPONENT 1"/>
    <property type="match status" value="1"/>
</dbReference>
<keyword evidence="3" id="KW-1185">Reference proteome</keyword>
<dbReference type="STRING" id="649761.HMPREF0973_01408"/>
<dbReference type="eggNOG" id="COG0147">
    <property type="taxonomic scope" value="Bacteria"/>
</dbReference>
<dbReference type="HOGENOM" id="CLU_006493_1_0_10"/>
<dbReference type="PRINTS" id="PR00095">
    <property type="entry name" value="ANTSNTHASEI"/>
</dbReference>
<protein>
    <submittedName>
        <fullName evidence="2">Chorismate binding enzyme</fullName>
    </submittedName>
</protein>
<dbReference type="InterPro" id="IPR005801">
    <property type="entry name" value="ADC_synthase"/>
</dbReference>
<dbReference type="Gene3D" id="3.60.120.10">
    <property type="entry name" value="Anthranilate synthase"/>
    <property type="match status" value="1"/>
</dbReference>
<feature type="domain" description="Chorismate-utilising enzyme C-terminal" evidence="1">
    <location>
        <begin position="91"/>
        <end position="337"/>
    </location>
</feature>